<reference evidence="1 2" key="1">
    <citation type="submission" date="2018-06" db="EMBL/GenBank/DDBJ databases">
        <title>Genomic Encyclopedia of Type Strains, Phase III (KMG-III): the genomes of soil and plant-associated and newly described type strains.</title>
        <authorList>
            <person name="Whitman W."/>
        </authorList>
    </citation>
    <scope>NUCLEOTIDE SEQUENCE [LARGE SCALE GENOMIC DNA]</scope>
    <source>
        <strain evidence="1 2">CECT 7377</strain>
    </source>
</reference>
<evidence type="ECO:0000313" key="1">
    <source>
        <dbReference type="EMBL" id="RBP84106.1"/>
    </source>
</evidence>
<protein>
    <submittedName>
        <fullName evidence="1">Uncharacterized protein</fullName>
    </submittedName>
</protein>
<gene>
    <name evidence="1" type="ORF">DFP80_1049</name>
</gene>
<comment type="caution">
    <text evidence="1">The sequence shown here is derived from an EMBL/GenBank/DDBJ whole genome shotgun (WGS) entry which is preliminary data.</text>
</comment>
<dbReference type="EMBL" id="QNSE01000004">
    <property type="protein sequence ID" value="RBP84106.1"/>
    <property type="molecule type" value="Genomic_DNA"/>
</dbReference>
<accession>A0A366JAP5</accession>
<evidence type="ECO:0000313" key="2">
    <source>
        <dbReference type="Proteomes" id="UP000252792"/>
    </source>
</evidence>
<organism evidence="1 2">
    <name type="scientific">Marinomonas rhizomae</name>
    <dbReference type="NCBI Taxonomy" id="491948"/>
    <lineage>
        <taxon>Bacteria</taxon>
        <taxon>Pseudomonadati</taxon>
        <taxon>Pseudomonadota</taxon>
        <taxon>Gammaproteobacteria</taxon>
        <taxon>Oceanospirillales</taxon>
        <taxon>Oceanospirillaceae</taxon>
        <taxon>Marinomonas</taxon>
    </lineage>
</organism>
<proteinExistence type="predicted"/>
<dbReference type="Proteomes" id="UP000252792">
    <property type="component" value="Unassembled WGS sequence"/>
</dbReference>
<name>A0A366JAP5_9GAMM</name>
<keyword evidence="2" id="KW-1185">Reference proteome</keyword>
<dbReference type="AlphaFoldDB" id="A0A366JAP5"/>
<sequence>MDVFIKTMQGTKAELLVINEHFAFVFNKVLKSTVIVKRSQNESQS</sequence>